<feature type="domain" description="DUF5641" evidence="1">
    <location>
        <begin position="3"/>
        <end position="50"/>
    </location>
</feature>
<keyword evidence="3" id="KW-1185">Reference proteome</keyword>
<accession>A0A9Q0YCH3</accession>
<evidence type="ECO:0000313" key="3">
    <source>
        <dbReference type="Proteomes" id="UP001152320"/>
    </source>
</evidence>
<evidence type="ECO:0000259" key="1">
    <source>
        <dbReference type="Pfam" id="PF18701"/>
    </source>
</evidence>
<comment type="caution">
    <text evidence="2">The sequence shown here is derived from an EMBL/GenBank/DDBJ whole genome shotgun (WGS) entry which is preliminary data.</text>
</comment>
<dbReference type="AlphaFoldDB" id="A0A9Q0YCH3"/>
<dbReference type="Pfam" id="PF18701">
    <property type="entry name" value="DUF5641"/>
    <property type="match status" value="1"/>
</dbReference>
<dbReference type="EMBL" id="JAIZAY010000134">
    <property type="protein sequence ID" value="KAJ8018941.1"/>
    <property type="molecule type" value="Genomic_DNA"/>
</dbReference>
<reference evidence="2" key="1">
    <citation type="submission" date="2021-10" db="EMBL/GenBank/DDBJ databases">
        <title>Tropical sea cucumber genome reveals ecological adaptation and Cuvierian tubules defense mechanism.</title>
        <authorList>
            <person name="Chen T."/>
        </authorList>
    </citation>
    <scope>NUCLEOTIDE SEQUENCE</scope>
    <source>
        <strain evidence="2">Nanhai2018</strain>
        <tissue evidence="2">Muscle</tissue>
    </source>
</reference>
<evidence type="ECO:0000313" key="2">
    <source>
        <dbReference type="EMBL" id="KAJ8018941.1"/>
    </source>
</evidence>
<dbReference type="OrthoDB" id="8061911at2759"/>
<protein>
    <recommendedName>
        <fullName evidence="1">DUF5641 domain-containing protein</fullName>
    </recommendedName>
</protein>
<proteinExistence type="predicted"/>
<name>A0A9Q0YCH3_HOLLE</name>
<dbReference type="InterPro" id="IPR040676">
    <property type="entry name" value="DUF5641"/>
</dbReference>
<gene>
    <name evidence="2" type="ORF">HOLleu_42781</name>
</gene>
<organism evidence="2 3">
    <name type="scientific">Holothuria leucospilota</name>
    <name type="common">Black long sea cucumber</name>
    <name type="synonym">Mertensiothuria leucospilota</name>
    <dbReference type="NCBI Taxonomy" id="206669"/>
    <lineage>
        <taxon>Eukaryota</taxon>
        <taxon>Metazoa</taxon>
        <taxon>Echinodermata</taxon>
        <taxon>Eleutherozoa</taxon>
        <taxon>Echinozoa</taxon>
        <taxon>Holothuroidea</taxon>
        <taxon>Aspidochirotacea</taxon>
        <taxon>Aspidochirotida</taxon>
        <taxon>Holothuriidae</taxon>
        <taxon>Holothuria</taxon>
    </lineage>
</organism>
<sequence length="71" mass="7811">MVLVDGGSTRGNWPLGRVVEVFPRGDGNVRVANLQVGKNILTRPITKLYLVVGLKLKGEYVNDKVLLCYVV</sequence>
<dbReference type="Proteomes" id="UP001152320">
    <property type="component" value="Unassembled WGS sequence"/>
</dbReference>